<organism evidence="3">
    <name type="scientific">Tanacetum cinerariifolium</name>
    <name type="common">Dalmatian daisy</name>
    <name type="synonym">Chrysanthemum cinerariifolium</name>
    <dbReference type="NCBI Taxonomy" id="118510"/>
    <lineage>
        <taxon>Eukaryota</taxon>
        <taxon>Viridiplantae</taxon>
        <taxon>Streptophyta</taxon>
        <taxon>Embryophyta</taxon>
        <taxon>Tracheophyta</taxon>
        <taxon>Spermatophyta</taxon>
        <taxon>Magnoliopsida</taxon>
        <taxon>eudicotyledons</taxon>
        <taxon>Gunneridae</taxon>
        <taxon>Pentapetalae</taxon>
        <taxon>asterids</taxon>
        <taxon>campanulids</taxon>
        <taxon>Asterales</taxon>
        <taxon>Asteraceae</taxon>
        <taxon>Asteroideae</taxon>
        <taxon>Anthemideae</taxon>
        <taxon>Anthemidinae</taxon>
        <taxon>Tanacetum</taxon>
    </lineage>
</organism>
<dbReference type="SUPFAM" id="SSF53098">
    <property type="entry name" value="Ribonuclease H-like"/>
    <property type="match status" value="1"/>
</dbReference>
<accession>A0A699HHU9</accession>
<evidence type="ECO:0000256" key="1">
    <source>
        <dbReference type="SAM" id="MobiDB-lite"/>
    </source>
</evidence>
<gene>
    <name evidence="3" type="ORF">Tci_382360</name>
</gene>
<sequence length="548" mass="62541">MYMLSPKPDSFYHTEQKMALGYQNPFYLMQAQQKQQSLYNGKVLLEKHDPPTVYDSKETLQLAQESRVKMKQLNKEIKPENYTKINHLFGVLFLKRPSHVKSFSNTSKTANVSKSISITIEEFSDDTTLSVARKFLNENSREEKYVPNKPIKARVRANPITVSQPHVITKKVGNSDSNGFSSTGVDITTKTRMPQPRSNTKNDRVPSASKSIRIKNKEVEVEQHPRNLLLSKNKKHMSSECNNVKLGIQNDKSKIVCAMYKWKMSLILQIKPNICYRLTKPKKVWYKERLASSKPSIPRMCLRWSPTGRIFDLCGKLIGSNDSECYPNMLMVHQLRNRTLVEAARTMLIFSRTPLFLWAKVIATACYTQNRSIIHRRFGKTPYELINDIKPYISFLYVFGAIYNPKNDRKDIGKLGAKGDIDFFIGYSANSFAYRVYNQRTKKIMETMNVIFDELSAMAFEQIILKPELQTMYDDSIGGQPSAAPRTVLAAQAPQVLKTPTTTTTTADTAPTPKISSSQATMSTMEPKNVKETMTDLAWIDSMQEELL</sequence>
<feature type="region of interest" description="Disordered" evidence="1">
    <location>
        <begin position="171"/>
        <end position="208"/>
    </location>
</feature>
<evidence type="ECO:0000313" key="3">
    <source>
        <dbReference type="EMBL" id="GEY10386.1"/>
    </source>
</evidence>
<dbReference type="AlphaFoldDB" id="A0A699HHU9"/>
<evidence type="ECO:0000259" key="2">
    <source>
        <dbReference type="Pfam" id="PF25597"/>
    </source>
</evidence>
<feature type="compositionally biased region" description="Polar residues" evidence="1">
    <location>
        <begin position="171"/>
        <end position="199"/>
    </location>
</feature>
<protein>
    <submittedName>
        <fullName evidence="3">Retrovirus-related Pol polyprotein from transposon TNT 1-94</fullName>
    </submittedName>
</protein>
<feature type="region of interest" description="Disordered" evidence="1">
    <location>
        <begin position="495"/>
        <end position="528"/>
    </location>
</feature>
<proteinExistence type="predicted"/>
<dbReference type="EMBL" id="BKCJ010152093">
    <property type="protein sequence ID" value="GEY10386.1"/>
    <property type="molecule type" value="Genomic_DNA"/>
</dbReference>
<name>A0A699HHU9_TANCI</name>
<reference evidence="3" key="1">
    <citation type="journal article" date="2019" name="Sci. Rep.">
        <title>Draft genome of Tanacetum cinerariifolium, the natural source of mosquito coil.</title>
        <authorList>
            <person name="Yamashiro T."/>
            <person name="Shiraishi A."/>
            <person name="Satake H."/>
            <person name="Nakayama K."/>
        </authorList>
    </citation>
    <scope>NUCLEOTIDE SEQUENCE</scope>
</reference>
<dbReference type="InterPro" id="IPR012337">
    <property type="entry name" value="RNaseH-like_sf"/>
</dbReference>
<dbReference type="Pfam" id="PF25597">
    <property type="entry name" value="SH3_retrovirus"/>
    <property type="match status" value="1"/>
</dbReference>
<comment type="caution">
    <text evidence="3">The sequence shown here is derived from an EMBL/GenBank/DDBJ whole genome shotgun (WGS) entry which is preliminary data.</text>
</comment>
<dbReference type="PANTHER" id="PTHR42648">
    <property type="entry name" value="TRANSPOSASE, PUTATIVE-RELATED"/>
    <property type="match status" value="1"/>
</dbReference>
<feature type="compositionally biased region" description="Polar residues" evidence="1">
    <location>
        <begin position="514"/>
        <end position="526"/>
    </location>
</feature>
<dbReference type="PANTHER" id="PTHR42648:SF18">
    <property type="entry name" value="RETROTRANSPOSON, UNCLASSIFIED-LIKE PROTEIN"/>
    <property type="match status" value="1"/>
</dbReference>
<feature type="domain" description="Retroviral polymerase SH3-like" evidence="2">
    <location>
        <begin position="403"/>
        <end position="456"/>
    </location>
</feature>
<dbReference type="InterPro" id="IPR057670">
    <property type="entry name" value="SH3_retrovirus"/>
</dbReference>
<dbReference type="InterPro" id="IPR039537">
    <property type="entry name" value="Retrotran_Ty1/copia-like"/>
</dbReference>
<feature type="compositionally biased region" description="Low complexity" evidence="1">
    <location>
        <begin position="499"/>
        <end position="513"/>
    </location>
</feature>